<dbReference type="HOGENOM" id="CLU_1050351_0_0_1"/>
<dbReference type="GeneID" id="7051066"/>
<dbReference type="OMA" id="VEFCDIY"/>
<evidence type="ECO:0000313" key="2">
    <source>
        <dbReference type="JaponicusDB" id="SJAG_02687"/>
    </source>
</evidence>
<evidence type="ECO:0000313" key="3">
    <source>
        <dbReference type="Proteomes" id="UP000001744"/>
    </source>
</evidence>
<keyword evidence="3" id="KW-1185">Reference proteome</keyword>
<dbReference type="JaponicusDB" id="SJAG_02687">
    <property type="gene designation" value="whi2"/>
</dbReference>
<protein>
    <submittedName>
        <fullName evidence="1">Phosphatase activator</fullName>
    </submittedName>
</protein>
<dbReference type="STRING" id="402676.B6K0W9"/>
<accession>B6K0W9</accession>
<gene>
    <name evidence="2" type="primary">whi2</name>
    <name evidence="1" type="ORF">SJAG_02687</name>
</gene>
<sequence length="275" mass="31535">MSTPITNTETVDSVFSNIGDFIDSFPARIHVNTRGKLIVIHRTELNFLPECLLALILPNGLQPLFENKGATRETALPCTRIDPSVLSWLLNSFQKLTRDTYLQSNWISQSFPGTSASILLIEYCDIFVVPQDLKPVTLELKKEVLNNVLRQNKVFQDLLERKSDSNSSFPEYALMDLLCCSGFSAKDKWMKRIKEPGRTSICSYNLVCMRCSDLKTDQDDSISYKLLLFWRKPSSKCWWIPSTQKLNGRTVRVWKRKTWVLEVNVFGNDSPLQSL</sequence>
<dbReference type="EMBL" id="KE651166">
    <property type="protein sequence ID" value="EEB07590.1"/>
    <property type="molecule type" value="Genomic_DNA"/>
</dbReference>
<evidence type="ECO:0000313" key="1">
    <source>
        <dbReference type="EMBL" id="EEB07590.1"/>
    </source>
</evidence>
<proteinExistence type="predicted"/>
<name>B6K0W9_SCHJY</name>
<reference evidence="1 3" key="1">
    <citation type="journal article" date="2011" name="Science">
        <title>Comparative functional genomics of the fission yeasts.</title>
        <authorList>
            <person name="Rhind N."/>
            <person name="Chen Z."/>
            <person name="Yassour M."/>
            <person name="Thompson D.A."/>
            <person name="Haas B.J."/>
            <person name="Habib N."/>
            <person name="Wapinski I."/>
            <person name="Roy S."/>
            <person name="Lin M.F."/>
            <person name="Heiman D.I."/>
            <person name="Young S.K."/>
            <person name="Furuya K."/>
            <person name="Guo Y."/>
            <person name="Pidoux A."/>
            <person name="Chen H.M."/>
            <person name="Robbertse B."/>
            <person name="Goldberg J.M."/>
            <person name="Aoki K."/>
            <person name="Bayne E.H."/>
            <person name="Berlin A.M."/>
            <person name="Desjardins C.A."/>
            <person name="Dobbs E."/>
            <person name="Dukaj L."/>
            <person name="Fan L."/>
            <person name="FitzGerald M.G."/>
            <person name="French C."/>
            <person name="Gujja S."/>
            <person name="Hansen K."/>
            <person name="Keifenheim D."/>
            <person name="Levin J.Z."/>
            <person name="Mosher R.A."/>
            <person name="Mueller C.A."/>
            <person name="Pfiffner J."/>
            <person name="Priest M."/>
            <person name="Russ C."/>
            <person name="Smialowska A."/>
            <person name="Swoboda P."/>
            <person name="Sykes S.M."/>
            <person name="Vaughn M."/>
            <person name="Vengrova S."/>
            <person name="Yoder R."/>
            <person name="Zeng Q."/>
            <person name="Allshire R."/>
            <person name="Baulcombe D."/>
            <person name="Birren B.W."/>
            <person name="Brown W."/>
            <person name="Ekwall K."/>
            <person name="Kellis M."/>
            <person name="Leatherwood J."/>
            <person name="Levin H."/>
            <person name="Margalit H."/>
            <person name="Martienssen R."/>
            <person name="Nieduszynski C.A."/>
            <person name="Spatafora J.W."/>
            <person name="Friedman N."/>
            <person name="Dalgaard J.Z."/>
            <person name="Baumann P."/>
            <person name="Niki H."/>
            <person name="Regev A."/>
            <person name="Nusbaum C."/>
        </authorList>
    </citation>
    <scope>NUCLEOTIDE SEQUENCE [LARGE SCALE GENOMIC DNA]</scope>
    <source>
        <strain evidence="3">yFS275 / FY16936</strain>
    </source>
</reference>
<organism evidence="1 3">
    <name type="scientific">Schizosaccharomyces japonicus (strain yFS275 / FY16936)</name>
    <name type="common">Fission yeast</name>
    <dbReference type="NCBI Taxonomy" id="402676"/>
    <lineage>
        <taxon>Eukaryota</taxon>
        <taxon>Fungi</taxon>
        <taxon>Dikarya</taxon>
        <taxon>Ascomycota</taxon>
        <taxon>Taphrinomycotina</taxon>
        <taxon>Schizosaccharomycetes</taxon>
        <taxon>Schizosaccharomycetales</taxon>
        <taxon>Schizosaccharomycetaceae</taxon>
        <taxon>Schizosaccharomyces</taxon>
    </lineage>
</organism>
<dbReference type="AlphaFoldDB" id="B6K0W9"/>
<dbReference type="OrthoDB" id="9451547at2759"/>
<dbReference type="Proteomes" id="UP000001744">
    <property type="component" value="Unassembled WGS sequence"/>
</dbReference>
<dbReference type="RefSeq" id="XP_002173883.1">
    <property type="nucleotide sequence ID" value="XM_002173847.2"/>
</dbReference>
<dbReference type="VEuPathDB" id="FungiDB:SJAG_02687"/>